<feature type="region of interest" description="Disordered" evidence="2">
    <location>
        <begin position="740"/>
        <end position="760"/>
    </location>
</feature>
<dbReference type="PANTHER" id="PTHR37410:SF1">
    <property type="entry name" value="FACTOR, PUTATIVE-RELATED"/>
    <property type="match status" value="1"/>
</dbReference>
<feature type="region of interest" description="Disordered" evidence="2">
    <location>
        <begin position="1"/>
        <end position="24"/>
    </location>
</feature>
<dbReference type="Proteomes" id="UP000030640">
    <property type="component" value="Unassembled WGS sequence"/>
</dbReference>
<organism evidence="3 4">
    <name type="scientific">Plasmodium inui San Antonio 1</name>
    <dbReference type="NCBI Taxonomy" id="1237626"/>
    <lineage>
        <taxon>Eukaryota</taxon>
        <taxon>Sar</taxon>
        <taxon>Alveolata</taxon>
        <taxon>Apicomplexa</taxon>
        <taxon>Aconoidasida</taxon>
        <taxon>Haemosporida</taxon>
        <taxon>Plasmodiidae</taxon>
        <taxon>Plasmodium</taxon>
        <taxon>Plasmodium (Plasmodium)</taxon>
    </lineage>
</organism>
<feature type="compositionally biased region" description="Basic and acidic residues" evidence="2">
    <location>
        <begin position="530"/>
        <end position="541"/>
    </location>
</feature>
<dbReference type="VEuPathDB" id="PlasmoDB:C922_01886"/>
<sequence length="1628" mass="184181">MENYESPSEVLKKKGKIEQGDKVKEKKDKLKFIDIFNDSNDAEKSDNKIEKFLKKKKITESRRKAKNKNVYLLEGPPNVYATDLVSSSFASSSVANSGTPDVEKNIPGTNSIQRSTNLLNNLSIFANEGEQNHGYLVNEIYRLKAEVEEEKQKGCRTNEETKLLKEKNDILSKSISDMKIEMEKLQNIYDEEVVKIKESYERRLLIFQTELEEKENYFKKQKEAHREEFESQLEEYKTMYHNEKRKSQDRERLIEEAAIERDRLTKEAAIERDRLSKAADAELEHLQNRVTQMSEREKDLTQCLNEEKEKSEEIKTQAEKYKQEAEKYKEEAEKYKQEAEKYKEEAEKYKQQVLNLNEIISKKNENIKNMVNDILLVKNVYDELAKEKELNELGKKKLVKKIDTYEKDLHYLKNNMEGYRVNNDKLRKCNQELNERARKLECQIRSLQNENEFLKKENLLFNKKFLNVKREKKIEQLNYFSDSTDVKDEEPSADSSGEGNNSLVSRKDDVQVKEVKLMGQANEIRKVKHASGEHSADEDKCTKRKKKKNKKNVLKKKKKNFAKVVKRGEKGAGRSDSSGDGDSDGDSDHCGEDGEGASSIGEDRPVEPTCALSLLTTTGRGKRKDARGKKKGSISGTPRGKNESGESGEASESDKSDAGGELNESDEAGEANLSTLSRVESKPNSACCSEKEVHLSDMRRSIGNLVIGKKLKGNTIGPNYEEVGTAGRFDMISKFLQNGSKDEKKKKKKKEKEKEKEKRTYDYSKTNFSATSLGSSKMFNKDLGSNRYLFDLNLYSLKRYNIFSFSNGVFPQSGEYNLTDLVRKKRSCPARMGHLDDVDNLDKMPNLHMSTNNTWRSRTEGLYRALRDSSCGGANGGEEADSVEASPRARILQGGANSENHTNDDMERNKTIDYFLSNIKKGKKHSNEFAMKGTTTRLQKLLSGRDSSSGSCQMGKGQMVSKLLRRKQPVECEQSDHHGSAVHSGGIHSVGDTTANELGRYRNHLREDHRDMQSYLLSKCKGKNNIYGLFIINERLKSIYKNIANKRKSISNFPVSMPKIENQKQFSSSFDIIHRGKVLPEVEENTSMVVPLGCKKNAHEMVPPFEHRGGESNGLNAALQKGQIKRELPLGDETKGTSFTSANRLTEQTRSAGSAFVVSGEDPLSTDEKQMGKNLLLENSRNMNRVGKKGEPSYTQEENDEEGIFLKKKNYLGEGHSISVMFDKNQPSTGGYLPSNESHSIVATNGGETHVRGVDGETLRSMAWHPLYQEGMEKCVSFVQVRRKVRQEGQDKVGRGPGSEGPPPRERLSYRDGPVHHDGSALHANELRDNEFANHLNGKEGRPRGNPQQTGKNEEHESVNKFDLNDVFNSNFNNFLLSYKSKKREIAVSPASAASPTSPSPPASSSPSRNRIFEILETKNSPYDHSKERNCIDSSREDSYFEDYLNGLKQKRSRARVGEDPRSVYVRRVDKEEQQTRSTDKPTQRGSNKWDLLAETEKFIKQDSPQNSNGVEDPNARMENNANSGGLFGGGSDCPGDSNGGNIKKESERFLFSSNSVMNTGSNSIGGTTYKNVVRSHIENAHFTNFVKNKRQKNILLRRGDSNSGLCLTNQECNTSNRSDELNWKKSP</sequence>
<dbReference type="PANTHER" id="PTHR37410">
    <property type="entry name" value="ADHESIN, PUTATIVE-RELATED"/>
    <property type="match status" value="1"/>
</dbReference>
<keyword evidence="4" id="KW-1185">Reference proteome</keyword>
<feature type="compositionally biased region" description="Polar residues" evidence="2">
    <location>
        <begin position="493"/>
        <end position="504"/>
    </location>
</feature>
<feature type="compositionally biased region" description="Basic and acidic residues" evidence="2">
    <location>
        <begin position="1456"/>
        <end position="1483"/>
    </location>
</feature>
<evidence type="ECO:0000313" key="3">
    <source>
        <dbReference type="EMBL" id="EUD67698.1"/>
    </source>
</evidence>
<keyword evidence="1" id="KW-0175">Coiled coil</keyword>
<feature type="coiled-coil region" evidence="1">
    <location>
        <begin position="219"/>
        <end position="366"/>
    </location>
</feature>
<proteinExistence type="predicted"/>
<feature type="region of interest" description="Disordered" evidence="2">
    <location>
        <begin position="1451"/>
        <end position="1542"/>
    </location>
</feature>
<feature type="compositionally biased region" description="Basic and acidic residues" evidence="2">
    <location>
        <begin position="505"/>
        <end position="516"/>
    </location>
</feature>
<feature type="region of interest" description="Disordered" evidence="2">
    <location>
        <begin position="1286"/>
        <end position="1359"/>
    </location>
</feature>
<feature type="region of interest" description="Disordered" evidence="2">
    <location>
        <begin position="1390"/>
        <end position="1409"/>
    </location>
</feature>
<feature type="compositionally biased region" description="Basic residues" evidence="2">
    <location>
        <begin position="620"/>
        <end position="632"/>
    </location>
</feature>
<feature type="compositionally biased region" description="Basic and acidic residues" evidence="2">
    <location>
        <begin position="10"/>
        <end position="24"/>
    </location>
</feature>
<dbReference type="GeneID" id="20037160"/>
<feature type="compositionally biased region" description="Basic residues" evidence="2">
    <location>
        <begin position="542"/>
        <end position="565"/>
    </location>
</feature>
<dbReference type="OrthoDB" id="10255512at2759"/>
<feature type="region of interest" description="Disordered" evidence="2">
    <location>
        <begin position="484"/>
        <end position="693"/>
    </location>
</feature>
<feature type="compositionally biased region" description="Basic and acidic residues" evidence="2">
    <location>
        <begin position="1303"/>
        <end position="1343"/>
    </location>
</feature>
<dbReference type="RefSeq" id="XP_008815708.1">
    <property type="nucleotide sequence ID" value="XM_008817486.1"/>
</dbReference>
<feature type="coiled-coil region" evidence="1">
    <location>
        <begin position="395"/>
        <end position="464"/>
    </location>
</feature>
<accession>W7A8T6</accession>
<evidence type="ECO:0000256" key="2">
    <source>
        <dbReference type="SAM" id="MobiDB-lite"/>
    </source>
</evidence>
<gene>
    <name evidence="3" type="ORF">C922_01886</name>
</gene>
<evidence type="ECO:0000313" key="4">
    <source>
        <dbReference type="Proteomes" id="UP000030640"/>
    </source>
</evidence>
<dbReference type="EMBL" id="KI965465">
    <property type="protein sequence ID" value="EUD67698.1"/>
    <property type="molecule type" value="Genomic_DNA"/>
</dbReference>
<feature type="compositionally biased region" description="Polar residues" evidence="2">
    <location>
        <begin position="672"/>
        <end position="687"/>
    </location>
</feature>
<protein>
    <submittedName>
        <fullName evidence="3">Uncharacterized protein</fullName>
    </submittedName>
</protein>
<evidence type="ECO:0000256" key="1">
    <source>
        <dbReference type="SAM" id="Coils"/>
    </source>
</evidence>
<reference evidence="3 4" key="1">
    <citation type="submission" date="2013-02" db="EMBL/GenBank/DDBJ databases">
        <title>The Genome Sequence of Plasmodium inui San Antonio 1.</title>
        <authorList>
            <consortium name="The Broad Institute Genome Sequencing Platform"/>
            <consortium name="The Broad Institute Genome Sequencing Center for Infectious Disease"/>
            <person name="Neafsey D."/>
            <person name="Cheeseman I."/>
            <person name="Volkman S."/>
            <person name="Adams J."/>
            <person name="Walker B."/>
            <person name="Young S.K."/>
            <person name="Zeng Q."/>
            <person name="Gargeya S."/>
            <person name="Fitzgerald M."/>
            <person name="Haas B."/>
            <person name="Abouelleil A."/>
            <person name="Alvarado L."/>
            <person name="Arachchi H.M."/>
            <person name="Berlin A.M."/>
            <person name="Chapman S.B."/>
            <person name="Dewar J."/>
            <person name="Goldberg J."/>
            <person name="Griggs A."/>
            <person name="Gujja S."/>
            <person name="Hansen M."/>
            <person name="Howarth C."/>
            <person name="Imamovic A."/>
            <person name="Larimer J."/>
            <person name="McCowan C."/>
            <person name="Murphy C."/>
            <person name="Neiman D."/>
            <person name="Pearson M."/>
            <person name="Priest M."/>
            <person name="Roberts A."/>
            <person name="Saif S."/>
            <person name="Shea T."/>
            <person name="Sisk P."/>
            <person name="Sykes S."/>
            <person name="Wortman J."/>
            <person name="Nusbaum C."/>
            <person name="Birren B."/>
        </authorList>
    </citation>
    <scope>NUCLEOTIDE SEQUENCE [LARGE SCALE GENOMIC DNA]</scope>
    <source>
        <strain evidence="3 4">San Antonio 1</strain>
    </source>
</reference>
<name>W7A8T6_9APIC</name>